<dbReference type="InterPro" id="IPR052919">
    <property type="entry name" value="TA_system_RNase"/>
</dbReference>
<dbReference type="Pfam" id="PF01850">
    <property type="entry name" value="PIN"/>
    <property type="match status" value="1"/>
</dbReference>
<dbReference type="EMBL" id="CP072648">
    <property type="protein sequence ID" value="QUW02316.1"/>
    <property type="molecule type" value="Genomic_DNA"/>
</dbReference>
<name>A0ABX8B8D3_9BACT</name>
<evidence type="ECO:0000313" key="3">
    <source>
        <dbReference type="Proteomes" id="UP000676506"/>
    </source>
</evidence>
<evidence type="ECO:0000313" key="2">
    <source>
        <dbReference type="EMBL" id="QUW02316.1"/>
    </source>
</evidence>
<dbReference type="PANTHER" id="PTHR36173">
    <property type="entry name" value="RIBONUCLEASE VAPC16-RELATED"/>
    <property type="match status" value="1"/>
</dbReference>
<dbReference type="InterPro" id="IPR041705">
    <property type="entry name" value="PIN_Sll0205"/>
</dbReference>
<dbReference type="SUPFAM" id="SSF88723">
    <property type="entry name" value="PIN domain-like"/>
    <property type="match status" value="1"/>
</dbReference>
<feature type="domain" description="PIN" evidence="1">
    <location>
        <begin position="4"/>
        <end position="122"/>
    </location>
</feature>
<sequence length="128" mass="14933">MKLLLDTHTVLWFWWDDSQLSATAKAAICDPANQKFVSLVSPWEVAIKLSLKKLDIGGPYAGFFRQHMLRTYFDWLPFRDDHFDSLTTMPFHHRDPFDRMLVAQSLIENIPLVSADTIFDAYGITRIW</sequence>
<organism evidence="2 3">
    <name type="scientific">Chloracidobacterium validum</name>
    <dbReference type="NCBI Taxonomy" id="2821543"/>
    <lineage>
        <taxon>Bacteria</taxon>
        <taxon>Pseudomonadati</taxon>
        <taxon>Acidobacteriota</taxon>
        <taxon>Terriglobia</taxon>
        <taxon>Terriglobales</taxon>
        <taxon>Acidobacteriaceae</taxon>
        <taxon>Chloracidobacterium</taxon>
    </lineage>
</organism>
<reference evidence="2 3" key="1">
    <citation type="submission" date="2021-03" db="EMBL/GenBank/DDBJ databases">
        <title>Genomic and phenotypic characterization of Chloracidobacterium isolates provides evidence for multiple species.</title>
        <authorList>
            <person name="Saini M.K."/>
            <person name="Costas A.M.G."/>
            <person name="Tank M."/>
            <person name="Bryant D.A."/>
        </authorList>
    </citation>
    <scope>NUCLEOTIDE SEQUENCE [LARGE SCALE GENOMIC DNA]</scope>
    <source>
        <strain evidence="2 3">BV2-C</strain>
    </source>
</reference>
<dbReference type="RefSeq" id="WP_211428206.1">
    <property type="nucleotide sequence ID" value="NZ_CP072648.1"/>
</dbReference>
<dbReference type="InterPro" id="IPR002716">
    <property type="entry name" value="PIN_dom"/>
</dbReference>
<dbReference type="CDD" id="cd09872">
    <property type="entry name" value="PIN_Sll0205-like"/>
    <property type="match status" value="1"/>
</dbReference>
<protein>
    <submittedName>
        <fullName evidence="2">Type II toxin-antitoxin system VapC family toxin</fullName>
    </submittedName>
</protein>
<gene>
    <name evidence="2" type="ORF">J8C06_08095</name>
</gene>
<accession>A0ABX8B8D3</accession>
<dbReference type="PANTHER" id="PTHR36173:SF2">
    <property type="entry name" value="RIBONUCLEASE VAPC16"/>
    <property type="match status" value="1"/>
</dbReference>
<dbReference type="Proteomes" id="UP000676506">
    <property type="component" value="Chromosome 1"/>
</dbReference>
<keyword evidence="3" id="KW-1185">Reference proteome</keyword>
<proteinExistence type="predicted"/>
<dbReference type="InterPro" id="IPR029060">
    <property type="entry name" value="PIN-like_dom_sf"/>
</dbReference>
<evidence type="ECO:0000259" key="1">
    <source>
        <dbReference type="Pfam" id="PF01850"/>
    </source>
</evidence>